<organism evidence="4 5">
    <name type="scientific">Enterovibrio qingdaonensis</name>
    <dbReference type="NCBI Taxonomy" id="2899818"/>
    <lineage>
        <taxon>Bacteria</taxon>
        <taxon>Pseudomonadati</taxon>
        <taxon>Pseudomonadota</taxon>
        <taxon>Gammaproteobacteria</taxon>
        <taxon>Vibrionales</taxon>
        <taxon>Vibrionaceae</taxon>
        <taxon>Enterovibrio</taxon>
    </lineage>
</organism>
<dbReference type="Proteomes" id="UP001149821">
    <property type="component" value="Unassembled WGS sequence"/>
</dbReference>
<dbReference type="Pfam" id="PF05161">
    <property type="entry name" value="MOFRL"/>
    <property type="match status" value="1"/>
</dbReference>
<evidence type="ECO:0000313" key="5">
    <source>
        <dbReference type="Proteomes" id="UP001149821"/>
    </source>
</evidence>
<dbReference type="InterPro" id="IPR025286">
    <property type="entry name" value="MOFRL_assoc_dom"/>
</dbReference>
<dbReference type="RefSeq" id="WP_274139567.1">
    <property type="nucleotide sequence ID" value="NZ_JAJUBB010000001.1"/>
</dbReference>
<name>A0ABT5QGI8_9GAMM</name>
<dbReference type="SUPFAM" id="SSF82544">
    <property type="entry name" value="GckA/TtuD-like"/>
    <property type="match status" value="1"/>
</dbReference>
<dbReference type="InterPro" id="IPR037035">
    <property type="entry name" value="GK-like_C_sf"/>
</dbReference>
<keyword evidence="5" id="KW-1185">Reference proteome</keyword>
<keyword evidence="4" id="KW-0808">Transferase</keyword>
<feature type="domain" description="MOFRL-associated" evidence="3">
    <location>
        <begin position="33"/>
        <end position="253"/>
    </location>
</feature>
<evidence type="ECO:0000259" key="2">
    <source>
        <dbReference type="Pfam" id="PF05161"/>
    </source>
</evidence>
<evidence type="ECO:0000313" key="4">
    <source>
        <dbReference type="EMBL" id="MDD1779759.1"/>
    </source>
</evidence>
<proteinExistence type="predicted"/>
<dbReference type="Gene3D" id="3.40.50.10180">
    <property type="entry name" value="Glycerate kinase, MOFRL-like N-terminal domain"/>
    <property type="match status" value="1"/>
</dbReference>
<dbReference type="GO" id="GO:0016301">
    <property type="term" value="F:kinase activity"/>
    <property type="evidence" value="ECO:0007669"/>
    <property type="project" value="UniProtKB-KW"/>
</dbReference>
<accession>A0ABT5QGI8</accession>
<dbReference type="InterPro" id="IPR039760">
    <property type="entry name" value="MOFRL_protein"/>
</dbReference>
<dbReference type="Pfam" id="PF13660">
    <property type="entry name" value="DUF4147"/>
    <property type="match status" value="1"/>
</dbReference>
<dbReference type="Gene3D" id="3.40.1480.10">
    <property type="entry name" value="MOFRL domain"/>
    <property type="match status" value="1"/>
</dbReference>
<dbReference type="InterPro" id="IPR038614">
    <property type="entry name" value="GK_N_sf"/>
</dbReference>
<evidence type="ECO:0000256" key="1">
    <source>
        <dbReference type="SAM" id="MobiDB-lite"/>
    </source>
</evidence>
<dbReference type="PANTHER" id="PTHR12227">
    <property type="entry name" value="GLYCERATE KINASE"/>
    <property type="match status" value="1"/>
</dbReference>
<comment type="caution">
    <text evidence="4">The sequence shown here is derived from an EMBL/GenBank/DDBJ whole genome shotgun (WGS) entry which is preliminary data.</text>
</comment>
<protein>
    <submittedName>
        <fullName evidence="4">Glycerate kinase</fullName>
    </submittedName>
</protein>
<feature type="domain" description="MOFRL" evidence="2">
    <location>
        <begin position="332"/>
        <end position="441"/>
    </location>
</feature>
<sequence length="452" mass="48382">MSQQEVITEQRTSNKESPTNTILESGTSPSLFLRKLFETAVDAALPYGNIDKYLPKDRTGKLVVIGAGKAAASMAQALEASWEGMISGLVVTRYQHGAPCRYIEVVEASHPVPDDEGEKVAKRILGLVNDLNENDNVICLLSGGGSALLSLPAPDIRFAEKQSINKALLKSGAAIDEMNCVRKHLSAIKGGRLAQAVYPANMLTLAISDVPGDCADVIASGPTVADPSTRFDAMNILKKYKIAVSNTVMQWLESEASETPKYGDKKLTRSAFEIISTPMSSLLAAQEKSESMGIPAYILGDSLEGEARDVAQVHGAMAISAAKHDQPFPVPCVILSGGETTVTVRGKGRGGRNCEFLLSLYQALEKAPDVKDRIYAIACDTDGIDGVEDNAGAELKPEFYRATQALGLKPDSYLANNDSYGFFNALNALILTGPTRTNVNDFRAILILPEAQ</sequence>
<dbReference type="PANTHER" id="PTHR12227:SF0">
    <property type="entry name" value="GLYCERATE KINASE"/>
    <property type="match status" value="1"/>
</dbReference>
<evidence type="ECO:0000259" key="3">
    <source>
        <dbReference type="Pfam" id="PF13660"/>
    </source>
</evidence>
<reference evidence="4" key="1">
    <citation type="submission" date="2021-12" db="EMBL/GenBank/DDBJ databases">
        <title>Enterovibrio ZSDZ35 sp. nov. and Enterovibrio ZSDZ42 sp. nov., isolated from coastal seawater in Qingdao.</title>
        <authorList>
            <person name="Zhang P."/>
        </authorList>
    </citation>
    <scope>NUCLEOTIDE SEQUENCE</scope>
    <source>
        <strain evidence="4">ZSDZ35</strain>
    </source>
</reference>
<feature type="region of interest" description="Disordered" evidence="1">
    <location>
        <begin position="1"/>
        <end position="24"/>
    </location>
</feature>
<dbReference type="EMBL" id="JAJUBB010000001">
    <property type="protein sequence ID" value="MDD1779759.1"/>
    <property type="molecule type" value="Genomic_DNA"/>
</dbReference>
<keyword evidence="4" id="KW-0418">Kinase</keyword>
<gene>
    <name evidence="4" type="ORF">LRP49_01000</name>
</gene>
<dbReference type="InterPro" id="IPR007835">
    <property type="entry name" value="MOFRL"/>
</dbReference>